<keyword evidence="8" id="KW-0067">ATP-binding</keyword>
<evidence type="ECO:0000256" key="3">
    <source>
        <dbReference type="ARBA" id="ARBA00022741"/>
    </source>
</evidence>
<proteinExistence type="inferred from homology"/>
<dbReference type="GO" id="GO:0005524">
    <property type="term" value="F:ATP binding"/>
    <property type="evidence" value="ECO:0007669"/>
    <property type="project" value="UniProtKB-KW"/>
</dbReference>
<gene>
    <name evidence="11" type="ORF">QBC40DRAFT_183799</name>
</gene>
<accession>A0AAN6X8Y0</accession>
<evidence type="ECO:0000256" key="4">
    <source>
        <dbReference type="ARBA" id="ARBA00022771"/>
    </source>
</evidence>
<dbReference type="Gene3D" id="3.30.40.10">
    <property type="entry name" value="Zinc/RING finger domain, C3HC4 (zinc finger)"/>
    <property type="match status" value="1"/>
</dbReference>
<dbReference type="InterPro" id="IPR050628">
    <property type="entry name" value="SNF2_RAD54_helicase_TF"/>
</dbReference>
<dbReference type="InterPro" id="IPR013083">
    <property type="entry name" value="Znf_RING/FYVE/PHD"/>
</dbReference>
<dbReference type="GO" id="GO:0008094">
    <property type="term" value="F:ATP-dependent activity, acting on DNA"/>
    <property type="evidence" value="ECO:0007669"/>
    <property type="project" value="TreeGrafter"/>
</dbReference>
<dbReference type="AlphaFoldDB" id="A0AAN6X8Y0"/>
<dbReference type="Gene3D" id="3.40.50.300">
    <property type="entry name" value="P-loop containing nucleotide triphosphate hydrolases"/>
    <property type="match status" value="1"/>
</dbReference>
<dbReference type="PROSITE" id="PS00518">
    <property type="entry name" value="ZF_RING_1"/>
    <property type="match status" value="1"/>
</dbReference>
<dbReference type="Pfam" id="PF00176">
    <property type="entry name" value="SNF2-rel_dom"/>
    <property type="match status" value="1"/>
</dbReference>
<evidence type="ECO:0000256" key="9">
    <source>
        <dbReference type="SAM" id="MobiDB-lite"/>
    </source>
</evidence>
<dbReference type="InterPro" id="IPR001650">
    <property type="entry name" value="Helicase_C-like"/>
</dbReference>
<reference evidence="11" key="1">
    <citation type="journal article" date="2023" name="Mol. Phylogenet. Evol.">
        <title>Genome-scale phylogeny and comparative genomics of the fungal order Sordariales.</title>
        <authorList>
            <person name="Hensen N."/>
            <person name="Bonometti L."/>
            <person name="Westerberg I."/>
            <person name="Brannstrom I.O."/>
            <person name="Guillou S."/>
            <person name="Cros-Aarteil S."/>
            <person name="Calhoun S."/>
            <person name="Haridas S."/>
            <person name="Kuo A."/>
            <person name="Mondo S."/>
            <person name="Pangilinan J."/>
            <person name="Riley R."/>
            <person name="LaButti K."/>
            <person name="Andreopoulos B."/>
            <person name="Lipzen A."/>
            <person name="Chen C."/>
            <person name="Yan M."/>
            <person name="Daum C."/>
            <person name="Ng V."/>
            <person name="Clum A."/>
            <person name="Steindorff A."/>
            <person name="Ohm R.A."/>
            <person name="Martin F."/>
            <person name="Silar P."/>
            <person name="Natvig D.O."/>
            <person name="Lalanne C."/>
            <person name="Gautier V."/>
            <person name="Ament-Velasquez S.L."/>
            <person name="Kruys A."/>
            <person name="Hutchinson M.I."/>
            <person name="Powell A.J."/>
            <person name="Barry K."/>
            <person name="Miller A.N."/>
            <person name="Grigoriev I.V."/>
            <person name="Debuchy R."/>
            <person name="Gladieux P."/>
            <person name="Hiltunen Thoren M."/>
            <person name="Johannesson H."/>
        </authorList>
    </citation>
    <scope>NUCLEOTIDE SEQUENCE</scope>
    <source>
        <strain evidence="11">CBS 315.58</strain>
    </source>
</reference>
<reference evidence="11" key="2">
    <citation type="submission" date="2023-05" db="EMBL/GenBank/DDBJ databases">
        <authorList>
            <consortium name="Lawrence Berkeley National Laboratory"/>
            <person name="Steindorff A."/>
            <person name="Hensen N."/>
            <person name="Bonometti L."/>
            <person name="Westerberg I."/>
            <person name="Brannstrom I.O."/>
            <person name="Guillou S."/>
            <person name="Cros-Aarteil S."/>
            <person name="Calhoun S."/>
            <person name="Haridas S."/>
            <person name="Kuo A."/>
            <person name="Mondo S."/>
            <person name="Pangilinan J."/>
            <person name="Riley R."/>
            <person name="Labutti K."/>
            <person name="Andreopoulos B."/>
            <person name="Lipzen A."/>
            <person name="Chen C."/>
            <person name="Yanf M."/>
            <person name="Daum C."/>
            <person name="Ng V."/>
            <person name="Clum A."/>
            <person name="Ohm R."/>
            <person name="Martin F."/>
            <person name="Silar P."/>
            <person name="Natvig D."/>
            <person name="Lalanne C."/>
            <person name="Gautier V."/>
            <person name="Ament-Velasquez S.L."/>
            <person name="Kruys A."/>
            <person name="Hutchinson M.I."/>
            <person name="Powell A.J."/>
            <person name="Barry K."/>
            <person name="Miller A.N."/>
            <person name="Grigoriev I.V."/>
            <person name="Debuchy R."/>
            <person name="Gladieux P."/>
            <person name="Thoren M.H."/>
            <person name="Johannesson H."/>
        </authorList>
    </citation>
    <scope>NUCLEOTIDE SEQUENCE</scope>
    <source>
        <strain evidence="11">CBS 315.58</strain>
    </source>
</reference>
<sequence>MGLGKTLETLACTVGNPPSEDDLENGLFRTLIVVPANAVNQWIDEIYRHGDNLHAAQYKESARHRMAQLNSCNIWLVSYQEVSSHYPTNAAIKAREHDDSLSKEDCDARRMKHSGPLMKMKFLRVILDEAHAIKNWQSHSETMRTKFFGHALFKLPKPRVLKDVKVPMSREETIIYRHVSLLALNTNNTDIFEDKFRKRAVKDLDKPLGPGFVTNWLLYVLRLRQAVAHPFLLESLMRQEFEAEDYVWLKGELSQIRTDRPLILQIGSWCEEEQQHRSDIEHKDIDAAGLNAQFDFLPQLQKLERRKEMLDKMEDGEDTSDMVGADGAEQDISELCKRCGLPPDSGFSPKCGHLFCQECIEGHITAMAEGVAQGLDCSECSRLVSNIKSSMRNGSSGQPRSSDENVTNSGSGRRARKRKGRGRGDDVNGLQPTSSTKLESLLIQESDKKSADELTPSAKTIVLKNIIMDWRSRYPGDKMIIFTQFVDMGRIIGRILQKEDIPFLYFFGSMSQTQKYQAQEDFTKKEEIGILALNLACANRIFILDLWWNYAMEQQAFGRVYRMGQTKRTVRARIMVKNTIDERMAELQAKKIKAIDAAIRDHDSSRMVLTNEEVAGLLGRVIFDEHGRMKDIVSDYDDESDDSYDESDEEEDSSDDETRSEISSQGSGRGSSGTQ</sequence>
<keyword evidence="2" id="KW-0479">Metal-binding</keyword>
<keyword evidence="6" id="KW-0347">Helicase</keyword>
<feature type="region of interest" description="Disordered" evidence="9">
    <location>
        <begin position="634"/>
        <end position="675"/>
    </location>
</feature>
<dbReference type="SUPFAM" id="SSF52540">
    <property type="entry name" value="P-loop containing nucleoside triphosphate hydrolases"/>
    <property type="match status" value="2"/>
</dbReference>
<dbReference type="GO" id="GO:0004386">
    <property type="term" value="F:helicase activity"/>
    <property type="evidence" value="ECO:0007669"/>
    <property type="project" value="UniProtKB-KW"/>
</dbReference>
<evidence type="ECO:0000259" key="10">
    <source>
        <dbReference type="SMART" id="SM00490"/>
    </source>
</evidence>
<dbReference type="GO" id="GO:0005634">
    <property type="term" value="C:nucleus"/>
    <property type="evidence" value="ECO:0007669"/>
    <property type="project" value="TreeGrafter"/>
</dbReference>
<keyword evidence="7" id="KW-0862">Zinc</keyword>
<dbReference type="SUPFAM" id="SSF57850">
    <property type="entry name" value="RING/U-box"/>
    <property type="match status" value="1"/>
</dbReference>
<feature type="compositionally biased region" description="Acidic residues" evidence="9">
    <location>
        <begin position="634"/>
        <end position="655"/>
    </location>
</feature>
<keyword evidence="4" id="KW-0863">Zinc-finger</keyword>
<dbReference type="InterPro" id="IPR049730">
    <property type="entry name" value="SNF2/RAD54-like_C"/>
</dbReference>
<organism evidence="11 12">
    <name type="scientific">Triangularia verruculosa</name>
    <dbReference type="NCBI Taxonomy" id="2587418"/>
    <lineage>
        <taxon>Eukaryota</taxon>
        <taxon>Fungi</taxon>
        <taxon>Dikarya</taxon>
        <taxon>Ascomycota</taxon>
        <taxon>Pezizomycotina</taxon>
        <taxon>Sordariomycetes</taxon>
        <taxon>Sordariomycetidae</taxon>
        <taxon>Sordariales</taxon>
        <taxon>Podosporaceae</taxon>
        <taxon>Triangularia</taxon>
    </lineage>
</organism>
<dbReference type="CDD" id="cd18793">
    <property type="entry name" value="SF2_C_SNF"/>
    <property type="match status" value="1"/>
</dbReference>
<dbReference type="InterPro" id="IPR017907">
    <property type="entry name" value="Znf_RING_CS"/>
</dbReference>
<dbReference type="GO" id="GO:0008270">
    <property type="term" value="F:zinc ion binding"/>
    <property type="evidence" value="ECO:0007669"/>
    <property type="project" value="UniProtKB-KW"/>
</dbReference>
<evidence type="ECO:0000256" key="7">
    <source>
        <dbReference type="ARBA" id="ARBA00022833"/>
    </source>
</evidence>
<evidence type="ECO:0000256" key="1">
    <source>
        <dbReference type="ARBA" id="ARBA00007025"/>
    </source>
</evidence>
<evidence type="ECO:0000256" key="5">
    <source>
        <dbReference type="ARBA" id="ARBA00022801"/>
    </source>
</evidence>
<dbReference type="SMART" id="SM00490">
    <property type="entry name" value="HELICc"/>
    <property type="match status" value="1"/>
</dbReference>
<protein>
    <submittedName>
        <fullName evidence="11">P-loop containing nucleoside triphosphate hydrolase protein</fullName>
    </submittedName>
</protein>
<dbReference type="Proteomes" id="UP001303160">
    <property type="component" value="Unassembled WGS sequence"/>
</dbReference>
<dbReference type="EMBL" id="MU863988">
    <property type="protein sequence ID" value="KAK4196294.1"/>
    <property type="molecule type" value="Genomic_DNA"/>
</dbReference>
<dbReference type="Pfam" id="PF00271">
    <property type="entry name" value="Helicase_C"/>
    <property type="match status" value="1"/>
</dbReference>
<dbReference type="Gene3D" id="3.40.50.10810">
    <property type="entry name" value="Tandem AAA-ATPase domain"/>
    <property type="match status" value="1"/>
</dbReference>
<comment type="caution">
    <text evidence="11">The sequence shown here is derived from an EMBL/GenBank/DDBJ whole genome shotgun (WGS) entry which is preliminary data.</text>
</comment>
<dbReference type="PANTHER" id="PTHR45626:SF17">
    <property type="entry name" value="HELICASE-LIKE TRANSCRIPTION FACTOR"/>
    <property type="match status" value="1"/>
</dbReference>
<feature type="region of interest" description="Disordered" evidence="9">
    <location>
        <begin position="390"/>
        <end position="433"/>
    </location>
</feature>
<dbReference type="InterPro" id="IPR027417">
    <property type="entry name" value="P-loop_NTPase"/>
</dbReference>
<dbReference type="GO" id="GO:0006281">
    <property type="term" value="P:DNA repair"/>
    <property type="evidence" value="ECO:0007669"/>
    <property type="project" value="TreeGrafter"/>
</dbReference>
<name>A0AAN6X8Y0_9PEZI</name>
<dbReference type="PANTHER" id="PTHR45626">
    <property type="entry name" value="TRANSCRIPTION TERMINATION FACTOR 2-RELATED"/>
    <property type="match status" value="1"/>
</dbReference>
<dbReference type="InterPro" id="IPR000330">
    <property type="entry name" value="SNF2_N"/>
</dbReference>
<keyword evidence="5 11" id="KW-0378">Hydrolase</keyword>
<comment type="similarity">
    <text evidence="1">Belongs to the SNF2/RAD54 helicase family.</text>
</comment>
<feature type="domain" description="Helicase C-terminal" evidence="10">
    <location>
        <begin position="490"/>
        <end position="564"/>
    </location>
</feature>
<dbReference type="InterPro" id="IPR038718">
    <property type="entry name" value="SNF2-like_sf"/>
</dbReference>
<keyword evidence="12" id="KW-1185">Reference proteome</keyword>
<evidence type="ECO:0000313" key="11">
    <source>
        <dbReference type="EMBL" id="KAK4196294.1"/>
    </source>
</evidence>
<evidence type="ECO:0000313" key="12">
    <source>
        <dbReference type="Proteomes" id="UP001303160"/>
    </source>
</evidence>
<keyword evidence="3" id="KW-0547">Nucleotide-binding</keyword>
<dbReference type="GO" id="GO:0016787">
    <property type="term" value="F:hydrolase activity"/>
    <property type="evidence" value="ECO:0007669"/>
    <property type="project" value="UniProtKB-KW"/>
</dbReference>
<feature type="compositionally biased region" description="Polar residues" evidence="9">
    <location>
        <begin position="390"/>
        <end position="408"/>
    </location>
</feature>
<evidence type="ECO:0000256" key="8">
    <source>
        <dbReference type="ARBA" id="ARBA00022840"/>
    </source>
</evidence>
<evidence type="ECO:0000256" key="6">
    <source>
        <dbReference type="ARBA" id="ARBA00022806"/>
    </source>
</evidence>
<evidence type="ECO:0000256" key="2">
    <source>
        <dbReference type="ARBA" id="ARBA00022723"/>
    </source>
</evidence>